<sequence>MVLAIALAVVITVLVVRPADGGGGNGDPTQQNGDSEFASANDTGPVNIITEDPTCAAWGKIARDYSQRTKNVKWGERDDSIPANGWNPEQRAMYQTVAEAMESAADRTGSLMRQTPHRAMRELYGQFIQYARAFSQKVPSYTADDGDLAVVTDTLVTATASVCSAIEYGTATAVAPLVQIASPPSNTIAIDASVEKMFLSSANEVCSEWDALTQSFDDETRAWQAIDAKIPASEWTPEQKATNDAIGPVMSANADKLEDMGRRSGNAILEDFATLAGQYRRAYVAALPTYTANDNFLSQTATQLVRTINWACKAAT</sequence>
<feature type="region of interest" description="Disordered" evidence="1">
    <location>
        <begin position="18"/>
        <end position="45"/>
    </location>
</feature>
<proteinExistence type="predicted"/>
<keyword evidence="4" id="KW-1185">Reference proteome</keyword>
<dbReference type="Proteomes" id="UP001168823">
    <property type="component" value="Unassembled WGS sequence"/>
</dbReference>
<evidence type="ECO:0000256" key="1">
    <source>
        <dbReference type="SAM" id="MobiDB-lite"/>
    </source>
</evidence>
<accession>A0ABT8UBW0</accession>
<feature type="compositionally biased region" description="Polar residues" evidence="1">
    <location>
        <begin position="27"/>
        <end position="44"/>
    </location>
</feature>
<comment type="caution">
    <text evidence="3">The sequence shown here is derived from an EMBL/GenBank/DDBJ whole genome shotgun (WGS) entry which is preliminary data.</text>
</comment>
<feature type="chain" id="PRO_5046903122" evidence="2">
    <location>
        <begin position="22"/>
        <end position="316"/>
    </location>
</feature>
<organism evidence="3 4">
    <name type="scientific">Mycolicibacterium arseniciresistens</name>
    <dbReference type="NCBI Taxonomy" id="3062257"/>
    <lineage>
        <taxon>Bacteria</taxon>
        <taxon>Bacillati</taxon>
        <taxon>Actinomycetota</taxon>
        <taxon>Actinomycetes</taxon>
        <taxon>Mycobacteriales</taxon>
        <taxon>Mycobacteriaceae</taxon>
        <taxon>Mycolicibacterium</taxon>
    </lineage>
</organism>
<gene>
    <name evidence="3" type="ORF">Q2100_05790</name>
</gene>
<evidence type="ECO:0000256" key="2">
    <source>
        <dbReference type="SAM" id="SignalP"/>
    </source>
</evidence>
<protein>
    <submittedName>
        <fullName evidence="3">Uncharacterized protein</fullName>
    </submittedName>
</protein>
<dbReference type="EMBL" id="JAUMSQ010000025">
    <property type="protein sequence ID" value="MDO3635252.1"/>
    <property type="molecule type" value="Genomic_DNA"/>
</dbReference>
<evidence type="ECO:0000313" key="4">
    <source>
        <dbReference type="Proteomes" id="UP001168823"/>
    </source>
</evidence>
<feature type="signal peptide" evidence="2">
    <location>
        <begin position="1"/>
        <end position="21"/>
    </location>
</feature>
<keyword evidence="2" id="KW-0732">Signal</keyword>
<name>A0ABT8UBW0_9MYCO</name>
<dbReference type="RefSeq" id="WP_302913208.1">
    <property type="nucleotide sequence ID" value="NZ_JAUMSQ010000025.1"/>
</dbReference>
<evidence type="ECO:0000313" key="3">
    <source>
        <dbReference type="EMBL" id="MDO3635252.1"/>
    </source>
</evidence>
<reference evidence="3" key="1">
    <citation type="submission" date="2023-07" db="EMBL/GenBank/DDBJ databases">
        <title>Mycolicibacterium sp. nov., a novel bacterial species.</title>
        <authorList>
            <person name="Cao Y."/>
        </authorList>
    </citation>
    <scope>NUCLEOTIDE SEQUENCE</scope>
    <source>
        <strain evidence="3">KC 300</strain>
    </source>
</reference>